<comment type="caution">
    <text evidence="2">The sequence shown here is derived from an EMBL/GenBank/DDBJ whole genome shotgun (WGS) entry which is preliminary data.</text>
</comment>
<keyword evidence="1" id="KW-0472">Membrane</keyword>
<feature type="transmembrane region" description="Helical" evidence="1">
    <location>
        <begin position="20"/>
        <end position="42"/>
    </location>
</feature>
<feature type="transmembrane region" description="Helical" evidence="1">
    <location>
        <begin position="288"/>
        <end position="306"/>
    </location>
</feature>
<organism evidence="2 3">
    <name type="scientific">Roseomonas haemaphysalidis</name>
    <dbReference type="NCBI Taxonomy" id="2768162"/>
    <lineage>
        <taxon>Bacteria</taxon>
        <taxon>Pseudomonadati</taxon>
        <taxon>Pseudomonadota</taxon>
        <taxon>Alphaproteobacteria</taxon>
        <taxon>Acetobacterales</taxon>
        <taxon>Roseomonadaceae</taxon>
        <taxon>Roseomonas</taxon>
    </lineage>
</organism>
<reference evidence="2 3" key="1">
    <citation type="submission" date="2020-09" db="EMBL/GenBank/DDBJ databases">
        <title>Roseomonas.</title>
        <authorList>
            <person name="Zhu W."/>
        </authorList>
    </citation>
    <scope>NUCLEOTIDE SEQUENCE [LARGE SCALE GENOMIC DNA]</scope>
    <source>
        <strain evidence="2 3">573</strain>
    </source>
</reference>
<feature type="transmembrane region" description="Helical" evidence="1">
    <location>
        <begin position="312"/>
        <end position="331"/>
    </location>
</feature>
<keyword evidence="3" id="KW-1185">Reference proteome</keyword>
<protein>
    <recommendedName>
        <fullName evidence="4">Glycosyltransferase RgtA/B/C/D-like domain-containing protein</fullName>
    </recommendedName>
</protein>
<feature type="transmembrane region" description="Helical" evidence="1">
    <location>
        <begin position="343"/>
        <end position="361"/>
    </location>
</feature>
<feature type="transmembrane region" description="Helical" evidence="1">
    <location>
        <begin position="257"/>
        <end position="276"/>
    </location>
</feature>
<feature type="transmembrane region" description="Helical" evidence="1">
    <location>
        <begin position="95"/>
        <end position="112"/>
    </location>
</feature>
<sequence length="526" mass="57328">MPGGVAPRPAVLRSSHRTTVICAAVVLAALALVLFTLLRAPMKDDIAWLLYVARQWLRGQRLYIDLVEVNPPLIIWISAVPVMIGDLIGVSAKTVAVLLFAGSALWSAWLSARLLRGVAPAFDRVPVTFAVIACVLLLMPGVEFGQREHLLFIAVLPHLAILTRSLQRQTTGLGLAAGSAVVAGLGVALKPRYLLCLAVVELVGWCARGLRIRLSPVVAFGAAGLYAAAILAFFPSFIDRAVPLAVTLYGGTDTSHWELLLECWKLLAGVGITALLALTMPRGSAQRMVLAVLAGFAAAATVAMFLDGKNWFYHRIPASTAVVLALLYWCAEASLARRRAEAFTGRRFAALMLLALVPLALQADKLGERLHDRLVLAVEPEQSTEVKLERLIRREKVRTYVAFSEWIGLGFPVVEDTGVTWASRFDSMWALRGELWRARMDGKPPAEWPMRLWVAQDFIAGCPDLVVVDRRRGPDDINYPSVLAAADAGFAEVWARYRQIATLDGLQVFKRDGEGCATAPPVENNE</sequence>
<evidence type="ECO:0000313" key="3">
    <source>
        <dbReference type="Proteomes" id="UP001518989"/>
    </source>
</evidence>
<feature type="transmembrane region" description="Helical" evidence="1">
    <location>
        <begin position="149"/>
        <end position="166"/>
    </location>
</feature>
<dbReference type="EMBL" id="JACTNG010000015">
    <property type="protein sequence ID" value="MBO1081438.1"/>
    <property type="molecule type" value="Genomic_DNA"/>
</dbReference>
<feature type="transmembrane region" description="Helical" evidence="1">
    <location>
        <begin position="217"/>
        <end position="237"/>
    </location>
</feature>
<name>A0ABS3KXS4_9PROT</name>
<accession>A0ABS3KXS4</accession>
<evidence type="ECO:0008006" key="4">
    <source>
        <dbReference type="Google" id="ProtNLM"/>
    </source>
</evidence>
<evidence type="ECO:0000313" key="2">
    <source>
        <dbReference type="EMBL" id="MBO1081438.1"/>
    </source>
</evidence>
<keyword evidence="1" id="KW-1133">Transmembrane helix</keyword>
<proteinExistence type="predicted"/>
<gene>
    <name evidence="2" type="ORF">IAI61_20590</name>
</gene>
<feature type="transmembrane region" description="Helical" evidence="1">
    <location>
        <begin position="124"/>
        <end position="142"/>
    </location>
</feature>
<evidence type="ECO:0000256" key="1">
    <source>
        <dbReference type="SAM" id="Phobius"/>
    </source>
</evidence>
<dbReference type="Proteomes" id="UP001518989">
    <property type="component" value="Unassembled WGS sequence"/>
</dbReference>
<keyword evidence="1" id="KW-0812">Transmembrane</keyword>